<dbReference type="AlphaFoldDB" id="A0A158Q2J9"/>
<dbReference type="InterPro" id="IPR011042">
    <property type="entry name" value="6-blade_b-propeller_TolB-like"/>
</dbReference>
<evidence type="ECO:0000313" key="5">
    <source>
        <dbReference type="EMBL" id="VDN54662.1"/>
    </source>
</evidence>
<reference evidence="8" key="1">
    <citation type="submission" date="2016-04" db="UniProtKB">
        <authorList>
            <consortium name="WormBaseParasite"/>
        </authorList>
    </citation>
    <scope>IDENTIFICATION</scope>
</reference>
<comment type="similarity">
    <text evidence="1">Belongs to the strictosidine synthase family.</text>
</comment>
<evidence type="ECO:0000313" key="7">
    <source>
        <dbReference type="Proteomes" id="UP000274756"/>
    </source>
</evidence>
<accession>A0A158Q2J9</accession>
<dbReference type="Pfam" id="PF03088">
    <property type="entry name" value="Str_synth"/>
    <property type="match status" value="1"/>
</dbReference>
<evidence type="ECO:0000256" key="1">
    <source>
        <dbReference type="ARBA" id="ARBA00009191"/>
    </source>
</evidence>
<evidence type="ECO:0000313" key="6">
    <source>
        <dbReference type="Proteomes" id="UP000038040"/>
    </source>
</evidence>
<evidence type="ECO:0000259" key="4">
    <source>
        <dbReference type="Pfam" id="PF03088"/>
    </source>
</evidence>
<keyword evidence="2" id="KW-0597">Phosphoprotein</keyword>
<dbReference type="GO" id="GO:0016787">
    <property type="term" value="F:hydrolase activity"/>
    <property type="evidence" value="ECO:0007669"/>
    <property type="project" value="TreeGrafter"/>
</dbReference>
<sequence length="354" mass="39959">MSLLTRRIVGEAPMKMEERLPEDISKIKRKPRSDSTLLPSRPSLKGALEVNNILGKAEYLLKDLIKGPESIVVEGGGYDLEPVCGRPLGIRRYRKDELIVMDAYLGIFTVNFAQGTFKQLLKGGLKINNEPLMFLNDLDVVNEDLIIFTDSSSRWDRRRFFSILLEAIPNGRVLTLVPSTGKVTVIMDNLFFPNGIQMLPDNESFIVAETGLARIKRHWLFGRKKGNSQIFAENLPGLPDNIRQSLQKTYWVGLAAIRRHQQTSIFDFFADQIALREILLKLIPHRYLHFLLAFKSHHAMIIELDGNGKIISSAHDLTGSVISDVSQVTDSSKYLYLGSFHANFIAVIPKQAIK</sequence>
<dbReference type="SUPFAM" id="SSF63829">
    <property type="entry name" value="Calcium-dependent phosphotriesterase"/>
    <property type="match status" value="1"/>
</dbReference>
<dbReference type="Proteomes" id="UP000038040">
    <property type="component" value="Unplaced"/>
</dbReference>
<keyword evidence="7" id="KW-1185">Reference proteome</keyword>
<protein>
    <submittedName>
        <fullName evidence="8">Str_synth domain-containing protein</fullName>
    </submittedName>
</protein>
<organism evidence="6 8">
    <name type="scientific">Dracunculus medinensis</name>
    <name type="common">Guinea worm</name>
    <dbReference type="NCBI Taxonomy" id="318479"/>
    <lineage>
        <taxon>Eukaryota</taxon>
        <taxon>Metazoa</taxon>
        <taxon>Ecdysozoa</taxon>
        <taxon>Nematoda</taxon>
        <taxon>Chromadorea</taxon>
        <taxon>Rhabditida</taxon>
        <taxon>Spirurina</taxon>
        <taxon>Dracunculoidea</taxon>
        <taxon>Dracunculidae</taxon>
        <taxon>Dracunculus</taxon>
    </lineage>
</organism>
<dbReference type="InterPro" id="IPR018119">
    <property type="entry name" value="Strictosidine_synth_cons-reg"/>
</dbReference>
<dbReference type="STRING" id="318479.A0A158Q2J9"/>
<dbReference type="PANTHER" id="PTHR10426">
    <property type="entry name" value="STRICTOSIDINE SYNTHASE-RELATED"/>
    <property type="match status" value="1"/>
</dbReference>
<dbReference type="Proteomes" id="UP000274756">
    <property type="component" value="Unassembled WGS sequence"/>
</dbReference>
<dbReference type="WBParaSite" id="DME_0000027501-mRNA-1">
    <property type="protein sequence ID" value="DME_0000027501-mRNA-1"/>
    <property type="gene ID" value="DME_0000027501"/>
</dbReference>
<evidence type="ECO:0000313" key="8">
    <source>
        <dbReference type="WBParaSite" id="DME_0000027501-mRNA-1"/>
    </source>
</evidence>
<gene>
    <name evidence="5" type="ORF">DME_LOCUS4635</name>
</gene>
<name>A0A158Q2J9_DRAME</name>
<keyword evidence="3" id="KW-0325">Glycoprotein</keyword>
<proteinExistence type="inferred from homology"/>
<reference evidence="5 7" key="2">
    <citation type="submission" date="2018-11" db="EMBL/GenBank/DDBJ databases">
        <authorList>
            <consortium name="Pathogen Informatics"/>
        </authorList>
    </citation>
    <scope>NUCLEOTIDE SEQUENCE [LARGE SCALE GENOMIC DNA]</scope>
</reference>
<dbReference type="PANTHER" id="PTHR10426:SF88">
    <property type="entry name" value="ADIPOCYTE PLASMA MEMBRANE-ASSOCIATED PROTEIN HEMOMUCIN-RELATED"/>
    <property type="match status" value="1"/>
</dbReference>
<dbReference type="GO" id="GO:0012505">
    <property type="term" value="C:endomembrane system"/>
    <property type="evidence" value="ECO:0007669"/>
    <property type="project" value="TreeGrafter"/>
</dbReference>
<evidence type="ECO:0000256" key="3">
    <source>
        <dbReference type="ARBA" id="ARBA00023180"/>
    </source>
</evidence>
<dbReference type="Gene3D" id="2.120.10.30">
    <property type="entry name" value="TolB, C-terminal domain"/>
    <property type="match status" value="1"/>
</dbReference>
<dbReference type="OrthoDB" id="5307922at2759"/>
<dbReference type="EMBL" id="UYYG01001150">
    <property type="protein sequence ID" value="VDN54662.1"/>
    <property type="molecule type" value="Genomic_DNA"/>
</dbReference>
<feature type="domain" description="Strictosidine synthase conserved region" evidence="4">
    <location>
        <begin position="136"/>
        <end position="220"/>
    </location>
</feature>
<evidence type="ECO:0000256" key="2">
    <source>
        <dbReference type="ARBA" id="ARBA00022553"/>
    </source>
</evidence>